<dbReference type="Gene3D" id="3.10.50.40">
    <property type="match status" value="1"/>
</dbReference>
<dbReference type="PANTHER" id="PTHR43811:SF19">
    <property type="entry name" value="39 KDA FK506-BINDING NUCLEAR PROTEIN"/>
    <property type="match status" value="1"/>
</dbReference>
<keyword evidence="3 5" id="KW-0697">Rotamase</keyword>
<evidence type="ECO:0000256" key="1">
    <source>
        <dbReference type="ARBA" id="ARBA00000971"/>
    </source>
</evidence>
<evidence type="ECO:0000256" key="3">
    <source>
        <dbReference type="ARBA" id="ARBA00023110"/>
    </source>
</evidence>
<dbReference type="Pfam" id="PF00254">
    <property type="entry name" value="FKBP_C"/>
    <property type="match status" value="1"/>
</dbReference>
<dbReference type="InterPro" id="IPR046357">
    <property type="entry name" value="PPIase_dom_sf"/>
</dbReference>
<protein>
    <recommendedName>
        <fullName evidence="6">Peptidyl-prolyl cis-trans isomerase</fullName>
        <ecNumber evidence="6">5.2.1.8</ecNumber>
    </recommendedName>
</protein>
<proteinExistence type="inferred from homology"/>
<dbReference type="SUPFAM" id="SSF54534">
    <property type="entry name" value="FKBP-like"/>
    <property type="match status" value="1"/>
</dbReference>
<comment type="caution">
    <text evidence="8">The sequence shown here is derived from an EMBL/GenBank/DDBJ whole genome shotgun (WGS) entry which is preliminary data.</text>
</comment>
<keyword evidence="4 5" id="KW-0413">Isomerase</keyword>
<dbReference type="PANTHER" id="PTHR43811">
    <property type="entry name" value="FKBP-TYPE PEPTIDYL-PROLYL CIS-TRANS ISOMERASE FKPA"/>
    <property type="match status" value="1"/>
</dbReference>
<dbReference type="PROSITE" id="PS50059">
    <property type="entry name" value="FKBP_PPIASE"/>
    <property type="match status" value="1"/>
</dbReference>
<evidence type="ECO:0000256" key="4">
    <source>
        <dbReference type="ARBA" id="ARBA00023235"/>
    </source>
</evidence>
<feature type="domain" description="PPIase FKBP-type" evidence="7">
    <location>
        <begin position="78"/>
        <end position="167"/>
    </location>
</feature>
<dbReference type="EMBL" id="BJXL01000026">
    <property type="protein sequence ID" value="GEM82943.1"/>
    <property type="molecule type" value="Genomic_DNA"/>
</dbReference>
<dbReference type="InterPro" id="IPR001179">
    <property type="entry name" value="PPIase_FKBP_dom"/>
</dbReference>
<dbReference type="AlphaFoldDB" id="A0A511QZZ5"/>
<reference evidence="8 9" key="1">
    <citation type="submission" date="2019-07" db="EMBL/GenBank/DDBJ databases">
        <title>Whole genome shotgun sequence of Meiothermus hypogaeus NBRC 106114.</title>
        <authorList>
            <person name="Hosoyama A."/>
            <person name="Uohara A."/>
            <person name="Ohji S."/>
            <person name="Ichikawa N."/>
        </authorList>
    </citation>
    <scope>NUCLEOTIDE SEQUENCE [LARGE SCALE GENOMIC DNA]</scope>
    <source>
        <strain evidence="8 9">NBRC 106114</strain>
    </source>
</reference>
<dbReference type="EC" id="5.2.1.8" evidence="6"/>
<evidence type="ECO:0000313" key="9">
    <source>
        <dbReference type="Proteomes" id="UP000321197"/>
    </source>
</evidence>
<name>A0A511QZZ5_9DEIN</name>
<dbReference type="GO" id="GO:0003755">
    <property type="term" value="F:peptidyl-prolyl cis-trans isomerase activity"/>
    <property type="evidence" value="ECO:0007669"/>
    <property type="project" value="UniProtKB-UniRule"/>
</dbReference>
<dbReference type="Proteomes" id="UP000321197">
    <property type="component" value="Unassembled WGS sequence"/>
</dbReference>
<comment type="catalytic activity">
    <reaction evidence="1 5 6">
        <text>[protein]-peptidylproline (omega=180) = [protein]-peptidylproline (omega=0)</text>
        <dbReference type="Rhea" id="RHEA:16237"/>
        <dbReference type="Rhea" id="RHEA-COMP:10747"/>
        <dbReference type="Rhea" id="RHEA-COMP:10748"/>
        <dbReference type="ChEBI" id="CHEBI:83833"/>
        <dbReference type="ChEBI" id="CHEBI:83834"/>
        <dbReference type="EC" id="5.2.1.8"/>
    </reaction>
</comment>
<sequence length="167" mass="17455">MGGGMNRSLILIAVAVLALLGVGAYLLFGQRSGGQASVGNGTLCTNQPPAATGLSNEGITTLRIEDLKEGSGPQAITSNTVRMQYIGRLVDGKQFDTSCQPGRTPFEFTLGAGQVIPGWDSGIVGMRVGGQRRLIIPANLAYGDRSPSPDIPPNSALIFDVELLEIK</sequence>
<accession>A0A511QZZ5</accession>
<evidence type="ECO:0000256" key="5">
    <source>
        <dbReference type="PROSITE-ProRule" id="PRU00277"/>
    </source>
</evidence>
<evidence type="ECO:0000259" key="7">
    <source>
        <dbReference type="PROSITE" id="PS50059"/>
    </source>
</evidence>
<gene>
    <name evidence="8" type="ORF">MHY01S_11090</name>
</gene>
<evidence type="ECO:0000313" key="8">
    <source>
        <dbReference type="EMBL" id="GEM82943.1"/>
    </source>
</evidence>
<evidence type="ECO:0000256" key="2">
    <source>
        <dbReference type="ARBA" id="ARBA00006577"/>
    </source>
</evidence>
<evidence type="ECO:0000256" key="6">
    <source>
        <dbReference type="RuleBase" id="RU003915"/>
    </source>
</evidence>
<organism evidence="8 9">
    <name type="scientific">Meiothermus hypogaeus NBRC 106114</name>
    <dbReference type="NCBI Taxonomy" id="1227553"/>
    <lineage>
        <taxon>Bacteria</taxon>
        <taxon>Thermotogati</taxon>
        <taxon>Deinococcota</taxon>
        <taxon>Deinococci</taxon>
        <taxon>Thermales</taxon>
        <taxon>Thermaceae</taxon>
        <taxon>Meiothermus</taxon>
    </lineage>
</organism>
<dbReference type="FunFam" id="3.10.50.40:FF:000006">
    <property type="entry name" value="Peptidyl-prolyl cis-trans isomerase"/>
    <property type="match status" value="1"/>
</dbReference>
<comment type="similarity">
    <text evidence="2 6">Belongs to the FKBP-type PPIase family.</text>
</comment>